<dbReference type="RefSeq" id="WP_154122566.1">
    <property type="nucleotide sequence ID" value="NZ_WJXB01000019.1"/>
</dbReference>
<dbReference type="EMBL" id="WJXB01000019">
    <property type="protein sequence ID" value="MRN57023.1"/>
    <property type="molecule type" value="Genomic_DNA"/>
</dbReference>
<dbReference type="Proteomes" id="UP000463051">
    <property type="component" value="Unassembled WGS sequence"/>
</dbReference>
<organism evidence="1 2">
    <name type="scientific">Paenibacillus monticola</name>
    <dbReference type="NCBI Taxonomy" id="2666075"/>
    <lineage>
        <taxon>Bacteria</taxon>
        <taxon>Bacillati</taxon>
        <taxon>Bacillota</taxon>
        <taxon>Bacilli</taxon>
        <taxon>Bacillales</taxon>
        <taxon>Paenibacillaceae</taxon>
        <taxon>Paenibacillus</taxon>
    </lineage>
</organism>
<dbReference type="AlphaFoldDB" id="A0A7X2L535"/>
<sequence>MNLLTSTLPELDRRQTQIAIEGLLEKYRIFKTVTFEAKEAGITYSYTERFHGPTNTVTDQTAALAAHNVDVPAARRAFCTAIDSVVERLETREQQLVHERYMKRDETYDYTIYNHVFDPPVSKDTYVKIRSKAFYKMALALMDLGLLSLNSLTKATPKTQTELKEHAERIGSTV</sequence>
<evidence type="ECO:0000313" key="2">
    <source>
        <dbReference type="Proteomes" id="UP000463051"/>
    </source>
</evidence>
<evidence type="ECO:0000313" key="1">
    <source>
        <dbReference type="EMBL" id="MRN57023.1"/>
    </source>
</evidence>
<gene>
    <name evidence="1" type="ORF">GJB61_29220</name>
</gene>
<name>A0A7X2L535_9BACL</name>
<proteinExistence type="predicted"/>
<comment type="caution">
    <text evidence="1">The sequence shown here is derived from an EMBL/GenBank/DDBJ whole genome shotgun (WGS) entry which is preliminary data.</text>
</comment>
<accession>A0A7X2L535</accession>
<dbReference type="NCBIfam" id="TIGR01637">
    <property type="entry name" value="phage_arpU"/>
    <property type="match status" value="1"/>
</dbReference>
<protein>
    <submittedName>
        <fullName evidence="1">Transcriptional regulator</fullName>
    </submittedName>
</protein>
<keyword evidence="2" id="KW-1185">Reference proteome</keyword>
<dbReference type="InterPro" id="IPR006524">
    <property type="entry name" value="ArpU-like"/>
</dbReference>
<reference evidence="1 2" key="1">
    <citation type="submission" date="2019-11" db="EMBL/GenBank/DDBJ databases">
        <title>Paenibacillus monticola sp. nov., a novel PGPR strain isolated from mountain sample in China.</title>
        <authorList>
            <person name="Zhao Q."/>
            <person name="Li H.-P."/>
            <person name="Zhang J.-L."/>
        </authorList>
    </citation>
    <scope>NUCLEOTIDE SEQUENCE [LARGE SCALE GENOMIC DNA]</scope>
    <source>
        <strain evidence="1 2">LC-T2</strain>
    </source>
</reference>